<gene>
    <name evidence="2" type="ORF">B5E75_09765</name>
</gene>
<proteinExistence type="predicted"/>
<dbReference type="PROSITE" id="PS51257">
    <property type="entry name" value="PROKAR_LIPOPROTEIN"/>
    <property type="match status" value="1"/>
</dbReference>
<dbReference type="OrthoDB" id="1654680at2"/>
<keyword evidence="3" id="KW-1185">Reference proteome</keyword>
<dbReference type="Proteomes" id="UP000195305">
    <property type="component" value="Unassembled WGS sequence"/>
</dbReference>
<dbReference type="EMBL" id="NFLJ01000028">
    <property type="protein sequence ID" value="OUQ33582.1"/>
    <property type="molecule type" value="Genomic_DNA"/>
</dbReference>
<protein>
    <recommendedName>
        <fullName evidence="4">DUF5105 domain-containing protein</fullName>
    </recommendedName>
</protein>
<keyword evidence="1" id="KW-0732">Signal</keyword>
<accession>A0A1Y4SXB6</accession>
<evidence type="ECO:0000313" key="3">
    <source>
        <dbReference type="Proteomes" id="UP000195305"/>
    </source>
</evidence>
<dbReference type="RefSeq" id="WP_087358758.1">
    <property type="nucleotide sequence ID" value="NZ_NFLJ01000028.1"/>
</dbReference>
<name>A0A1Y4SXB6_9FIRM</name>
<organism evidence="2 3">
    <name type="scientific">Massilimicrobiota timonensis</name>
    <dbReference type="NCBI Taxonomy" id="1776392"/>
    <lineage>
        <taxon>Bacteria</taxon>
        <taxon>Bacillati</taxon>
        <taxon>Bacillota</taxon>
        <taxon>Erysipelotrichia</taxon>
        <taxon>Erysipelotrichales</taxon>
        <taxon>Erysipelotrichaceae</taxon>
        <taxon>Massilimicrobiota</taxon>
    </lineage>
</organism>
<dbReference type="AlphaFoldDB" id="A0A1Y4SXB6"/>
<evidence type="ECO:0000256" key="1">
    <source>
        <dbReference type="SAM" id="SignalP"/>
    </source>
</evidence>
<evidence type="ECO:0008006" key="4">
    <source>
        <dbReference type="Google" id="ProtNLM"/>
    </source>
</evidence>
<sequence length="210" mass="23630">MKKILKLAMCLLTVVGLSACGGASTEKQEAVVKSFFDYLKAGDIEKLSTVCTEDNGDVDDLVSMMASFEELQDVATYGQTFVDEANKFIDSAFQNYVTSYEINSVEEDGDNYLVIVDVKMKDYDNIDLSSETNDIVEKYQTEHLSELQEIYLSQGEQAMMEKIFGDMATEIFGAMTKEMEGAKDIDTQLRFTLVPNEDNWLISKIEQKSE</sequence>
<evidence type="ECO:0000313" key="2">
    <source>
        <dbReference type="EMBL" id="OUQ33582.1"/>
    </source>
</evidence>
<feature type="signal peptide" evidence="1">
    <location>
        <begin position="1"/>
        <end position="19"/>
    </location>
</feature>
<reference evidence="2 3" key="1">
    <citation type="journal article" date="2018" name="BMC Genomics">
        <title>Whole genome sequencing and function prediction of 133 gut anaerobes isolated from chicken caecum in pure cultures.</title>
        <authorList>
            <person name="Medvecky M."/>
            <person name="Cejkova D."/>
            <person name="Polansky O."/>
            <person name="Karasova D."/>
            <person name="Kubasova T."/>
            <person name="Cizek A."/>
            <person name="Rychlik I."/>
        </authorList>
    </citation>
    <scope>NUCLEOTIDE SEQUENCE [LARGE SCALE GENOMIC DNA]</scope>
    <source>
        <strain evidence="2 3">An13</strain>
    </source>
</reference>
<feature type="chain" id="PRO_5038814921" description="DUF5105 domain-containing protein" evidence="1">
    <location>
        <begin position="20"/>
        <end position="210"/>
    </location>
</feature>
<comment type="caution">
    <text evidence="2">The sequence shown here is derived from an EMBL/GenBank/DDBJ whole genome shotgun (WGS) entry which is preliminary data.</text>
</comment>